<organism evidence="16 17">
    <name type="scientific">Candidatus Yonathbacteria bacterium RIFOXYD1_FULL_52_36</name>
    <dbReference type="NCBI Taxonomy" id="1802730"/>
    <lineage>
        <taxon>Bacteria</taxon>
        <taxon>Candidatus Yonathiibacteriota</taxon>
    </lineage>
</organism>
<comment type="catalytic activity">
    <reaction evidence="11">
        <text>a 5,6-dihydrouridine in tRNA + NAD(+) = a uridine in tRNA + NADH + H(+)</text>
        <dbReference type="Rhea" id="RHEA:54452"/>
        <dbReference type="Rhea" id="RHEA-COMP:13339"/>
        <dbReference type="Rhea" id="RHEA-COMP:13887"/>
        <dbReference type="ChEBI" id="CHEBI:15378"/>
        <dbReference type="ChEBI" id="CHEBI:57540"/>
        <dbReference type="ChEBI" id="CHEBI:57945"/>
        <dbReference type="ChEBI" id="CHEBI:65315"/>
        <dbReference type="ChEBI" id="CHEBI:74443"/>
    </reaction>
</comment>
<evidence type="ECO:0000256" key="5">
    <source>
        <dbReference type="ARBA" id="ARBA00022643"/>
    </source>
</evidence>
<keyword evidence="6 12" id="KW-0819">tRNA processing</keyword>
<evidence type="ECO:0000256" key="11">
    <source>
        <dbReference type="ARBA" id="ARBA00048802"/>
    </source>
</evidence>
<feature type="binding site" evidence="14">
    <location>
        <begin position="18"/>
        <end position="20"/>
    </location>
    <ligand>
        <name>FMN</name>
        <dbReference type="ChEBI" id="CHEBI:58210"/>
    </ligand>
</feature>
<evidence type="ECO:0000313" key="16">
    <source>
        <dbReference type="EMBL" id="OHA85811.1"/>
    </source>
</evidence>
<evidence type="ECO:0000256" key="10">
    <source>
        <dbReference type="ARBA" id="ARBA00048205"/>
    </source>
</evidence>
<comment type="caution">
    <text evidence="16">The sequence shown here is derived from an EMBL/GenBank/DDBJ whole genome shotgun (WGS) entry which is preliminary data.</text>
</comment>
<evidence type="ECO:0000259" key="15">
    <source>
        <dbReference type="Pfam" id="PF01207"/>
    </source>
</evidence>
<gene>
    <name evidence="16" type="ORF">A2591_00500</name>
</gene>
<dbReference type="GO" id="GO:0050660">
    <property type="term" value="F:flavin adenine dinucleotide binding"/>
    <property type="evidence" value="ECO:0007669"/>
    <property type="project" value="InterPro"/>
</dbReference>
<dbReference type="AlphaFoldDB" id="A0A1G2SN41"/>
<keyword evidence="9 12" id="KW-0560">Oxidoreductase</keyword>
<name>A0A1G2SN41_9BACT</name>
<feature type="binding site" evidence="14">
    <location>
        <position position="179"/>
    </location>
    <ligand>
        <name>FMN</name>
        <dbReference type="ChEBI" id="CHEBI:58210"/>
    </ligand>
</feature>
<dbReference type="GO" id="GO:0000049">
    <property type="term" value="F:tRNA binding"/>
    <property type="evidence" value="ECO:0007669"/>
    <property type="project" value="UniProtKB-KW"/>
</dbReference>
<dbReference type="InterPro" id="IPR018517">
    <property type="entry name" value="tRNA_hU_synthase_CS"/>
</dbReference>
<dbReference type="SUPFAM" id="SSF51395">
    <property type="entry name" value="FMN-linked oxidoreductases"/>
    <property type="match status" value="1"/>
</dbReference>
<dbReference type="PROSITE" id="PS01136">
    <property type="entry name" value="UPF0034"/>
    <property type="match status" value="1"/>
</dbReference>
<evidence type="ECO:0000256" key="12">
    <source>
        <dbReference type="PIRNR" id="PIRNR006621"/>
    </source>
</evidence>
<evidence type="ECO:0000256" key="1">
    <source>
        <dbReference type="ARBA" id="ARBA00001917"/>
    </source>
</evidence>
<dbReference type="GO" id="GO:0017150">
    <property type="term" value="F:tRNA dihydrouridine synthase activity"/>
    <property type="evidence" value="ECO:0007669"/>
    <property type="project" value="InterPro"/>
</dbReference>
<keyword evidence="8" id="KW-0694">RNA-binding</keyword>
<evidence type="ECO:0000256" key="2">
    <source>
        <dbReference type="ARBA" id="ARBA00002790"/>
    </source>
</evidence>
<comment type="function">
    <text evidence="2 12">Catalyzes the synthesis of 5,6-dihydrouridine (D), a modified base found in the D-loop of most tRNAs, via the reduction of the C5-C6 double bond in target uridines.</text>
</comment>
<dbReference type="InterPro" id="IPR001269">
    <property type="entry name" value="DUS_fam"/>
</dbReference>
<feature type="binding site" evidence="14">
    <location>
        <position position="151"/>
    </location>
    <ligand>
        <name>FMN</name>
        <dbReference type="ChEBI" id="CHEBI:58210"/>
    </ligand>
</feature>
<keyword evidence="4 12" id="KW-0285">Flavoprotein</keyword>
<evidence type="ECO:0000256" key="8">
    <source>
        <dbReference type="ARBA" id="ARBA00022884"/>
    </source>
</evidence>
<evidence type="ECO:0000256" key="3">
    <source>
        <dbReference type="ARBA" id="ARBA00022555"/>
    </source>
</evidence>
<keyword evidence="7" id="KW-0521">NADP</keyword>
<feature type="binding site" evidence="14">
    <location>
        <position position="81"/>
    </location>
    <ligand>
        <name>FMN</name>
        <dbReference type="ChEBI" id="CHEBI:58210"/>
    </ligand>
</feature>
<dbReference type="EC" id="1.3.1.-" evidence="12"/>
<dbReference type="Gene3D" id="1.10.1200.80">
    <property type="entry name" value="Putative flavin oxidoreducatase, domain 2"/>
    <property type="match status" value="1"/>
</dbReference>
<dbReference type="CDD" id="cd02801">
    <property type="entry name" value="DUS_like_FMN"/>
    <property type="match status" value="1"/>
</dbReference>
<dbReference type="PIRSF" id="PIRSF006621">
    <property type="entry name" value="Dus"/>
    <property type="match status" value="1"/>
</dbReference>
<accession>A0A1G2SN41</accession>
<protein>
    <recommendedName>
        <fullName evidence="12">tRNA-dihydrouridine synthase</fullName>
        <ecNumber evidence="12">1.3.1.-</ecNumber>
    </recommendedName>
</protein>
<feature type="binding site" evidence="14">
    <location>
        <begin position="237"/>
        <end position="238"/>
    </location>
    <ligand>
        <name>FMN</name>
        <dbReference type="ChEBI" id="CHEBI:58210"/>
    </ligand>
</feature>
<dbReference type="PANTHER" id="PTHR11082:SF25">
    <property type="entry name" value="DUS-LIKE FMN-BINDING DOMAIN-CONTAINING PROTEIN"/>
    <property type="match status" value="1"/>
</dbReference>
<feature type="domain" description="DUS-like FMN-binding" evidence="15">
    <location>
        <begin position="16"/>
        <end position="316"/>
    </location>
</feature>
<dbReference type="Gene3D" id="3.20.20.70">
    <property type="entry name" value="Aldolase class I"/>
    <property type="match status" value="1"/>
</dbReference>
<dbReference type="InterPro" id="IPR013785">
    <property type="entry name" value="Aldolase_TIM"/>
</dbReference>
<evidence type="ECO:0000256" key="13">
    <source>
        <dbReference type="PIRSR" id="PIRSR006621-1"/>
    </source>
</evidence>
<dbReference type="Pfam" id="PF01207">
    <property type="entry name" value="Dus"/>
    <property type="match status" value="1"/>
</dbReference>
<evidence type="ECO:0000256" key="4">
    <source>
        <dbReference type="ARBA" id="ARBA00022630"/>
    </source>
</evidence>
<evidence type="ECO:0000313" key="17">
    <source>
        <dbReference type="Proteomes" id="UP000178168"/>
    </source>
</evidence>
<dbReference type="EMBL" id="MHUZ01000015">
    <property type="protein sequence ID" value="OHA85811.1"/>
    <property type="molecule type" value="Genomic_DNA"/>
</dbReference>
<evidence type="ECO:0000256" key="7">
    <source>
        <dbReference type="ARBA" id="ARBA00022857"/>
    </source>
</evidence>
<evidence type="ECO:0000256" key="14">
    <source>
        <dbReference type="PIRSR" id="PIRSR006621-2"/>
    </source>
</evidence>
<proteinExistence type="inferred from homology"/>
<reference evidence="16 17" key="1">
    <citation type="journal article" date="2016" name="Nat. Commun.">
        <title>Thousands of microbial genomes shed light on interconnected biogeochemical processes in an aquifer system.</title>
        <authorList>
            <person name="Anantharaman K."/>
            <person name="Brown C.T."/>
            <person name="Hug L.A."/>
            <person name="Sharon I."/>
            <person name="Castelle C.J."/>
            <person name="Probst A.J."/>
            <person name="Thomas B.C."/>
            <person name="Singh A."/>
            <person name="Wilkins M.J."/>
            <person name="Karaoz U."/>
            <person name="Brodie E.L."/>
            <person name="Williams K.H."/>
            <person name="Hubbard S.S."/>
            <person name="Banfield J.F."/>
        </authorList>
    </citation>
    <scope>NUCLEOTIDE SEQUENCE [LARGE SCALE GENOMIC DNA]</scope>
</reference>
<dbReference type="InterPro" id="IPR035587">
    <property type="entry name" value="DUS-like_FMN-bd"/>
</dbReference>
<feature type="active site" description="Proton donor" evidence="13">
    <location>
        <position position="111"/>
    </location>
</feature>
<comment type="cofactor">
    <cofactor evidence="1 12 14">
        <name>FMN</name>
        <dbReference type="ChEBI" id="CHEBI:58210"/>
    </cofactor>
</comment>
<evidence type="ECO:0000256" key="6">
    <source>
        <dbReference type="ARBA" id="ARBA00022694"/>
    </source>
</evidence>
<keyword evidence="3" id="KW-0820">tRNA-binding</keyword>
<evidence type="ECO:0000256" key="9">
    <source>
        <dbReference type="ARBA" id="ARBA00023002"/>
    </source>
</evidence>
<keyword evidence="14" id="KW-0547">Nucleotide-binding</keyword>
<dbReference type="PANTHER" id="PTHR11082">
    <property type="entry name" value="TRNA-DIHYDROURIDINE SYNTHASE"/>
    <property type="match status" value="1"/>
</dbReference>
<comment type="similarity">
    <text evidence="12">Belongs to the dus family.</text>
</comment>
<comment type="catalytic activity">
    <reaction evidence="10">
        <text>a 5,6-dihydrouridine in tRNA + NADP(+) = a uridine in tRNA + NADPH + H(+)</text>
        <dbReference type="Rhea" id="RHEA:23624"/>
        <dbReference type="Rhea" id="RHEA-COMP:13339"/>
        <dbReference type="Rhea" id="RHEA-COMP:13887"/>
        <dbReference type="ChEBI" id="CHEBI:15378"/>
        <dbReference type="ChEBI" id="CHEBI:57783"/>
        <dbReference type="ChEBI" id="CHEBI:58349"/>
        <dbReference type="ChEBI" id="CHEBI:65315"/>
        <dbReference type="ChEBI" id="CHEBI:74443"/>
    </reaction>
</comment>
<dbReference type="InterPro" id="IPR024036">
    <property type="entry name" value="tRNA-dHydroUridine_Synthase_C"/>
</dbReference>
<dbReference type="Proteomes" id="UP000178168">
    <property type="component" value="Unassembled WGS sequence"/>
</dbReference>
<sequence>MQKSFWHNLPKPFMVLAPMADVTDVAFRGIIAEHSRHGQPGGGPDVFYTQFVSCDGLCSPGRKALLHDLRYNEIERPIVAQIFGSNPDTFHETAQLLGELGFDGIDINMGCPDRSVEKQGAGAALIKDPARAKELIRAVKAGAPNIPVSVKTRVGYNKDELDRWLPQILEEEPAVVTIHARTRKEMSKVPARWEDVKRAVEIARGSGTLIVGNGDVETVAQGEQLAAESGADGVMIGRGIFGNPWLFDRTTTREEIPLAERLRVMVLHTKRFEELLGNVKNFAIMKKHYKAYVTGFDGAKDLRIQLMEAKNAAEIESMITDFLDGHPYETRLYNEES</sequence>
<keyword evidence="5 12" id="KW-0288">FMN</keyword>
<dbReference type="STRING" id="1802730.A2591_00500"/>